<sequence>MQNYPYEIFEIDINKFVKGDKINGGGFGVVYSAKEKETEKIYAAKVINCSDDEEKCKEMINREIKIMICSNHPTIIKFIGYSLVDFHSANNVTIIMELAKNGSLSKILSSIQNCNGPKDYTNTTRQIILIGVARGMKYLHDRNIIHRDLKPGNVLLDEDFHPHITDFGMSKFFEDEHSKSQTIHGGTLQYMAPEIIEGERYDIKVDVYSFAILMYEVVTDCVPYPELEAGKVNDFRFRKAIVDKNLRPKFTVPVKKPIQELIEKCWSKNPDFRPSFKEIFEDLTNLDDIENNCLLEDADIEEVKLYIEDISEVSDPIEKLIQKIEKIKTDHDKLVEDNKKLTCENEKLSKSSAKLKKSEKKLKKMEDENESLKKELEKQNEENKQLINSIQNLKIVLKTKNIYVTINEFNLLPLKTQQLLTSEVISTLPNSKTNKFLKNINKLMTFLLKHVQSEGQRCLEISTENNEQPYPDLKSGYRLQFLSSLTEILLNNESFKKSSFIDILKLFEGLSFEIKYPSVSFKNIYDQILVVKNSKSGLNDVEMNVCISGIRETDQKFYKDKNIDNVVLDTTIINIKSDAGNGSFEECSSLKQIQIKSSLLSIERNAFLNCVSLKEVTIPSSVTSIEYNAFCGCSSLKRIEFCPSSSLTEIKERSFIDCSSLESIEIPSSVTKIGKFAFQRCISLKTVDIPSSVVEIGSYAFDGCSSLLFVAVPSSEISIKEAVFNGCSSLTEVVIPSSIKSIGKNAFCGCSSLNQISIPSSVSEICEGAFTGCSSLIQISIPDSVTKIGDFAFIGCSALKKIVISSSTSSLGEFIFDGCSSLSQMSIPPSVDPKDIDLGDDVQLEKYGDYYLIKRS</sequence>
<dbReference type="Gene3D" id="1.10.510.10">
    <property type="entry name" value="Transferase(Phosphotransferase) domain 1"/>
    <property type="match status" value="1"/>
</dbReference>
<name>A0ABR2IBU9_9EUKA</name>
<dbReference type="CDD" id="cd13999">
    <property type="entry name" value="STKc_MAP3K-like"/>
    <property type="match status" value="1"/>
</dbReference>
<reference evidence="3 4" key="1">
    <citation type="submission" date="2024-04" db="EMBL/GenBank/DDBJ databases">
        <title>Tritrichomonas musculus Genome.</title>
        <authorList>
            <person name="Alves-Ferreira E."/>
            <person name="Grigg M."/>
            <person name="Lorenzi H."/>
            <person name="Galac M."/>
        </authorList>
    </citation>
    <scope>NUCLEOTIDE SEQUENCE [LARGE SCALE GENOMIC DNA]</scope>
    <source>
        <strain evidence="3 4">EAF2021</strain>
    </source>
</reference>
<dbReference type="InterPro" id="IPR026906">
    <property type="entry name" value="LRR_5"/>
</dbReference>
<accession>A0ABR2IBU9</accession>
<keyword evidence="1" id="KW-0175">Coiled coil</keyword>
<dbReference type="Pfam" id="PF13306">
    <property type="entry name" value="LRR_5"/>
    <property type="match status" value="1"/>
</dbReference>
<dbReference type="PRINTS" id="PR00109">
    <property type="entry name" value="TYRKINASE"/>
</dbReference>
<comment type="caution">
    <text evidence="3">The sequence shown here is derived from an EMBL/GenBank/DDBJ whole genome shotgun (WGS) entry which is preliminary data.</text>
</comment>
<dbReference type="SMART" id="SM00220">
    <property type="entry name" value="S_TKc"/>
    <property type="match status" value="1"/>
</dbReference>
<dbReference type="SUPFAM" id="SSF56112">
    <property type="entry name" value="Protein kinase-like (PK-like)"/>
    <property type="match status" value="1"/>
</dbReference>
<evidence type="ECO:0000259" key="2">
    <source>
        <dbReference type="PROSITE" id="PS50011"/>
    </source>
</evidence>
<dbReference type="PANTHER" id="PTHR44329">
    <property type="entry name" value="SERINE/THREONINE-PROTEIN KINASE TNNI3K-RELATED"/>
    <property type="match status" value="1"/>
</dbReference>
<dbReference type="InterPro" id="IPR001245">
    <property type="entry name" value="Ser-Thr/Tyr_kinase_cat_dom"/>
</dbReference>
<dbReference type="EMBL" id="JAPFFF010000018">
    <property type="protein sequence ID" value="KAK8860529.1"/>
    <property type="molecule type" value="Genomic_DNA"/>
</dbReference>
<keyword evidence="4" id="KW-1185">Reference proteome</keyword>
<dbReference type="SUPFAM" id="SSF52058">
    <property type="entry name" value="L domain-like"/>
    <property type="match status" value="1"/>
</dbReference>
<dbReference type="PROSITE" id="PS50011">
    <property type="entry name" value="PROTEIN_KINASE_DOM"/>
    <property type="match status" value="1"/>
</dbReference>
<evidence type="ECO:0000313" key="3">
    <source>
        <dbReference type="EMBL" id="KAK8860529.1"/>
    </source>
</evidence>
<evidence type="ECO:0000313" key="4">
    <source>
        <dbReference type="Proteomes" id="UP001470230"/>
    </source>
</evidence>
<dbReference type="PROSITE" id="PS00108">
    <property type="entry name" value="PROTEIN_KINASE_ST"/>
    <property type="match status" value="1"/>
</dbReference>
<evidence type="ECO:0000256" key="1">
    <source>
        <dbReference type="SAM" id="Coils"/>
    </source>
</evidence>
<protein>
    <recommendedName>
        <fullName evidence="2">Protein kinase domain-containing protein</fullName>
    </recommendedName>
</protein>
<dbReference type="PANTHER" id="PTHR44329:SF214">
    <property type="entry name" value="PROTEIN KINASE DOMAIN-CONTAINING PROTEIN"/>
    <property type="match status" value="1"/>
</dbReference>
<dbReference type="InterPro" id="IPR000719">
    <property type="entry name" value="Prot_kinase_dom"/>
</dbReference>
<dbReference type="Pfam" id="PF00069">
    <property type="entry name" value="Pkinase"/>
    <property type="match status" value="1"/>
</dbReference>
<dbReference type="InterPro" id="IPR011009">
    <property type="entry name" value="Kinase-like_dom_sf"/>
</dbReference>
<dbReference type="Gene3D" id="3.40.50.12480">
    <property type="match status" value="1"/>
</dbReference>
<dbReference type="Gene3D" id="3.80.10.10">
    <property type="entry name" value="Ribonuclease Inhibitor"/>
    <property type="match status" value="3"/>
</dbReference>
<dbReference type="InterPro" id="IPR032675">
    <property type="entry name" value="LRR_dom_sf"/>
</dbReference>
<gene>
    <name evidence="3" type="ORF">M9Y10_012194</name>
</gene>
<dbReference type="Proteomes" id="UP001470230">
    <property type="component" value="Unassembled WGS sequence"/>
</dbReference>
<proteinExistence type="predicted"/>
<dbReference type="InterPro" id="IPR008271">
    <property type="entry name" value="Ser/Thr_kinase_AS"/>
</dbReference>
<feature type="domain" description="Protein kinase" evidence="2">
    <location>
        <begin position="16"/>
        <end position="286"/>
    </location>
</feature>
<organism evidence="3 4">
    <name type="scientific">Tritrichomonas musculus</name>
    <dbReference type="NCBI Taxonomy" id="1915356"/>
    <lineage>
        <taxon>Eukaryota</taxon>
        <taxon>Metamonada</taxon>
        <taxon>Parabasalia</taxon>
        <taxon>Tritrichomonadida</taxon>
        <taxon>Tritrichomonadidae</taxon>
        <taxon>Tritrichomonas</taxon>
    </lineage>
</organism>
<dbReference type="InterPro" id="IPR051681">
    <property type="entry name" value="Ser/Thr_Kinases-Pseudokinases"/>
</dbReference>
<feature type="coiled-coil region" evidence="1">
    <location>
        <begin position="317"/>
        <end position="396"/>
    </location>
</feature>